<gene>
    <name evidence="9 14" type="primary">rho</name>
    <name evidence="14" type="ORF">L3X37_09080</name>
</gene>
<dbReference type="GO" id="GO:0008186">
    <property type="term" value="F:ATP-dependent activity, acting on RNA"/>
    <property type="evidence" value="ECO:0007669"/>
    <property type="project" value="UniProtKB-UniRule"/>
</dbReference>
<feature type="binding site" evidence="9">
    <location>
        <position position="339"/>
    </location>
    <ligand>
        <name>ATP</name>
        <dbReference type="ChEBI" id="CHEBI:30616"/>
    </ligand>
</feature>
<feature type="region of interest" description="Disordered" evidence="12">
    <location>
        <begin position="42"/>
        <end position="168"/>
    </location>
</feature>
<dbReference type="SMART" id="SM00357">
    <property type="entry name" value="CSP"/>
    <property type="match status" value="1"/>
</dbReference>
<dbReference type="InterPro" id="IPR027417">
    <property type="entry name" value="P-loop_NTPase"/>
</dbReference>
<feature type="domain" description="Rho RNA-BD" evidence="13">
    <location>
        <begin position="178"/>
        <end position="253"/>
    </location>
</feature>
<dbReference type="InterPro" id="IPR041703">
    <property type="entry name" value="Rho_factor_ATP-bd"/>
</dbReference>
<dbReference type="InterPro" id="IPR011113">
    <property type="entry name" value="Rho_RNA-bd"/>
</dbReference>
<dbReference type="SMART" id="SM00959">
    <property type="entry name" value="Rho_N"/>
    <property type="match status" value="1"/>
</dbReference>
<dbReference type="AlphaFoldDB" id="A0AAE3EN67"/>
<feature type="compositionally biased region" description="Basic and acidic residues" evidence="12">
    <location>
        <begin position="80"/>
        <end position="115"/>
    </location>
</feature>
<dbReference type="PROSITE" id="PS51856">
    <property type="entry name" value="RHO_RNA_BD"/>
    <property type="match status" value="1"/>
</dbReference>
<keyword evidence="6 9" id="KW-0694">RNA-binding</keyword>
<keyword evidence="5 9" id="KW-0067">ATP-binding</keyword>
<dbReference type="InterPro" id="IPR012340">
    <property type="entry name" value="NA-bd_OB-fold"/>
</dbReference>
<evidence type="ECO:0000256" key="12">
    <source>
        <dbReference type="SAM" id="MobiDB-lite"/>
    </source>
</evidence>
<dbReference type="NCBIfam" id="TIGR00767">
    <property type="entry name" value="rho"/>
    <property type="match status" value="1"/>
</dbReference>
<dbReference type="CDD" id="cd04459">
    <property type="entry name" value="Rho_CSD"/>
    <property type="match status" value="1"/>
</dbReference>
<comment type="caution">
    <text evidence="9">Lacks conserved residue(s) required for the propagation of feature annotation.</text>
</comment>
<dbReference type="SUPFAM" id="SSF50249">
    <property type="entry name" value="Nucleic acid-binding proteins"/>
    <property type="match status" value="1"/>
</dbReference>
<dbReference type="Pfam" id="PF07497">
    <property type="entry name" value="Rho_RNA_bind"/>
    <property type="match status" value="1"/>
</dbReference>
<evidence type="ECO:0000256" key="9">
    <source>
        <dbReference type="HAMAP-Rule" id="MF_01884"/>
    </source>
</evidence>
<comment type="similarity">
    <text evidence="9 11">Belongs to the Rho family.</text>
</comment>
<dbReference type="PANTHER" id="PTHR46425:SF1">
    <property type="entry name" value="TRANSCRIPTION TERMINATION FACTOR RHO"/>
    <property type="match status" value="1"/>
</dbReference>
<organism evidence="14 15">
    <name type="scientific">Wocania arenilitoris</name>
    <dbReference type="NCBI Taxonomy" id="2044858"/>
    <lineage>
        <taxon>Bacteria</taxon>
        <taxon>Pseudomonadati</taxon>
        <taxon>Bacteroidota</taxon>
        <taxon>Flavobacteriia</taxon>
        <taxon>Flavobacteriales</taxon>
        <taxon>Flavobacteriaceae</taxon>
        <taxon>Wocania</taxon>
    </lineage>
</organism>
<keyword evidence="3 9" id="KW-0378">Hydrolase</keyword>
<dbReference type="Pfam" id="PF00006">
    <property type="entry name" value="ATP-synt_ab"/>
    <property type="match status" value="1"/>
</dbReference>
<dbReference type="SUPFAM" id="SSF52540">
    <property type="entry name" value="P-loop containing nucleoside triphosphate hydrolases"/>
    <property type="match status" value="1"/>
</dbReference>
<dbReference type="GO" id="GO:0016787">
    <property type="term" value="F:hydrolase activity"/>
    <property type="evidence" value="ECO:0007669"/>
    <property type="project" value="UniProtKB-KW"/>
</dbReference>
<evidence type="ECO:0000256" key="3">
    <source>
        <dbReference type="ARBA" id="ARBA00022801"/>
    </source>
</evidence>
<comment type="subunit">
    <text evidence="9">Homohexamer. The homohexamer assembles into an open ring structure.</text>
</comment>
<dbReference type="GO" id="GO:0005524">
    <property type="term" value="F:ATP binding"/>
    <property type="evidence" value="ECO:0007669"/>
    <property type="project" value="UniProtKB-UniRule"/>
</dbReference>
<dbReference type="GO" id="GO:0004386">
    <property type="term" value="F:helicase activity"/>
    <property type="evidence" value="ECO:0007669"/>
    <property type="project" value="UniProtKB-UniRule"/>
</dbReference>
<dbReference type="GO" id="GO:0006353">
    <property type="term" value="P:DNA-templated transcription termination"/>
    <property type="evidence" value="ECO:0007669"/>
    <property type="project" value="UniProtKB-UniRule"/>
</dbReference>
<dbReference type="GO" id="GO:0003723">
    <property type="term" value="F:RNA binding"/>
    <property type="evidence" value="ECO:0007669"/>
    <property type="project" value="UniProtKB-UniRule"/>
</dbReference>
<dbReference type="EC" id="3.6.4.-" evidence="9 10"/>
<evidence type="ECO:0000313" key="14">
    <source>
        <dbReference type="EMBL" id="MCF7568516.1"/>
    </source>
</evidence>
<dbReference type="GO" id="GO:0005829">
    <property type="term" value="C:cytosol"/>
    <property type="evidence" value="ECO:0007669"/>
    <property type="project" value="UniProtKB-ARBA"/>
</dbReference>
<dbReference type="Gene3D" id="2.40.50.140">
    <property type="entry name" value="Nucleic acid-binding proteins"/>
    <property type="match status" value="1"/>
</dbReference>
<reference evidence="14" key="1">
    <citation type="submission" date="2022-01" db="EMBL/GenBank/DDBJ databases">
        <title>Draft genome sequence of Sabulilitoribacter arenilitoris KCTC 52401.</title>
        <authorList>
            <person name="Oh J.-S."/>
        </authorList>
    </citation>
    <scope>NUCLEOTIDE SEQUENCE</scope>
    <source>
        <strain evidence="14">HMF6543</strain>
    </source>
</reference>
<dbReference type="CDD" id="cd01128">
    <property type="entry name" value="rho_factor_C"/>
    <property type="match status" value="1"/>
</dbReference>
<dbReference type="SUPFAM" id="SSF68912">
    <property type="entry name" value="Rho N-terminal domain-like"/>
    <property type="match status" value="1"/>
</dbReference>
<feature type="compositionally biased region" description="Basic and acidic residues" evidence="12">
    <location>
        <begin position="159"/>
        <end position="168"/>
    </location>
</feature>
<evidence type="ECO:0000256" key="7">
    <source>
        <dbReference type="ARBA" id="ARBA00023015"/>
    </source>
</evidence>
<evidence type="ECO:0000256" key="2">
    <source>
        <dbReference type="ARBA" id="ARBA00022741"/>
    </source>
</evidence>
<feature type="compositionally biased region" description="Basic residues" evidence="12">
    <location>
        <begin position="69"/>
        <end position="78"/>
    </location>
</feature>
<name>A0AAE3EN67_9FLAO</name>
<dbReference type="EMBL" id="JAKKDU010000009">
    <property type="protein sequence ID" value="MCF7568516.1"/>
    <property type="molecule type" value="Genomic_DNA"/>
</dbReference>
<accession>A0AAE3EN67</accession>
<comment type="function">
    <text evidence="9">Facilitates transcription termination by a mechanism that involves Rho binding to the nascent RNA, activation of Rho's RNA-dependent ATPase activity, and release of the mRNA from the DNA template.</text>
</comment>
<dbReference type="SMART" id="SM00382">
    <property type="entry name" value="AAA"/>
    <property type="match status" value="1"/>
</dbReference>
<keyword evidence="2 9" id="KW-0547">Nucleotide-binding</keyword>
<evidence type="ECO:0000259" key="13">
    <source>
        <dbReference type="PROSITE" id="PS51856"/>
    </source>
</evidence>
<evidence type="ECO:0000256" key="10">
    <source>
        <dbReference type="NCBIfam" id="TIGR00767"/>
    </source>
</evidence>
<dbReference type="Gene3D" id="3.40.50.300">
    <property type="entry name" value="P-loop containing nucleotide triphosphate hydrolases"/>
    <property type="match status" value="1"/>
</dbReference>
<dbReference type="PANTHER" id="PTHR46425">
    <property type="entry name" value="TRANSCRIPTION TERMINATION FACTOR RHO"/>
    <property type="match status" value="1"/>
</dbReference>
<evidence type="ECO:0000256" key="5">
    <source>
        <dbReference type="ARBA" id="ARBA00022840"/>
    </source>
</evidence>
<evidence type="ECO:0000256" key="4">
    <source>
        <dbReference type="ARBA" id="ARBA00022806"/>
    </source>
</evidence>
<feature type="compositionally biased region" description="Basic and acidic residues" evidence="12">
    <location>
        <begin position="127"/>
        <end position="143"/>
    </location>
</feature>
<keyword evidence="15" id="KW-1185">Reference proteome</keyword>
<evidence type="ECO:0000256" key="11">
    <source>
        <dbReference type="PROSITE-ProRule" id="PRU01203"/>
    </source>
</evidence>
<feature type="binding site" evidence="9">
    <location>
        <begin position="308"/>
        <end position="313"/>
    </location>
    <ligand>
        <name>ATP</name>
        <dbReference type="ChEBI" id="CHEBI:30616"/>
    </ligand>
</feature>
<dbReference type="InterPro" id="IPR011112">
    <property type="entry name" value="Rho-like_N"/>
</dbReference>
<keyword evidence="8 9" id="KW-0804">Transcription</keyword>
<keyword evidence="7 9" id="KW-0805">Transcription regulation</keyword>
<keyword evidence="4 9" id="KW-0347">Helicase</keyword>
<dbReference type="InterPro" id="IPR003593">
    <property type="entry name" value="AAA+_ATPase"/>
</dbReference>
<comment type="caution">
    <text evidence="14">The sequence shown here is derived from an EMBL/GenBank/DDBJ whole genome shotgun (WGS) entry which is preliminary data.</text>
</comment>
<proteinExistence type="inferred from homology"/>
<evidence type="ECO:0000256" key="8">
    <source>
        <dbReference type="ARBA" id="ARBA00023163"/>
    </source>
</evidence>
<dbReference type="InterPro" id="IPR000194">
    <property type="entry name" value="ATPase_F1/V1/A1_a/bsu_nucl-bd"/>
</dbReference>
<dbReference type="Proteomes" id="UP001199795">
    <property type="component" value="Unassembled WGS sequence"/>
</dbReference>
<dbReference type="Pfam" id="PF07498">
    <property type="entry name" value="Rho_N"/>
    <property type="match status" value="1"/>
</dbReference>
<evidence type="ECO:0000313" key="15">
    <source>
        <dbReference type="Proteomes" id="UP001199795"/>
    </source>
</evidence>
<dbReference type="NCBIfam" id="NF006886">
    <property type="entry name" value="PRK09376.1"/>
    <property type="match status" value="1"/>
</dbReference>
<evidence type="ECO:0000256" key="1">
    <source>
        <dbReference type="ARBA" id="ARBA00022472"/>
    </source>
</evidence>
<dbReference type="InterPro" id="IPR004665">
    <property type="entry name" value="Term_rho"/>
</dbReference>
<evidence type="ECO:0000256" key="6">
    <source>
        <dbReference type="ARBA" id="ARBA00022884"/>
    </source>
</evidence>
<dbReference type="InterPro" id="IPR011129">
    <property type="entry name" value="CSD"/>
</dbReference>
<dbReference type="InterPro" id="IPR036269">
    <property type="entry name" value="Rho_N_sf"/>
</dbReference>
<keyword evidence="1 9" id="KW-0806">Transcription termination</keyword>
<protein>
    <recommendedName>
        <fullName evidence="9 10">Transcription termination factor Rho</fullName>
        <ecNumber evidence="9 10">3.6.4.-</ecNumber>
    </recommendedName>
    <alternativeName>
        <fullName evidence="9">ATP-dependent helicase Rho</fullName>
    </alternativeName>
</protein>
<feature type="binding site" evidence="9">
    <location>
        <begin position="296"/>
        <end position="301"/>
    </location>
    <ligand>
        <name>ATP</name>
        <dbReference type="ChEBI" id="CHEBI:30616"/>
    </ligand>
</feature>
<dbReference type="RefSeq" id="WP_237239859.1">
    <property type="nucleotide sequence ID" value="NZ_JAKKDU010000009.1"/>
</dbReference>
<sequence length="545" mass="62308">MFEISQLKEKKLAELQEIAQKLKIPKYRSLKKLDLVYQILDQQAADPKTVTAVIEPKEDSNTTAENKPARKPRQRVQKPVRNEPAKRDEQPQEENKAPEVKSNETTQEKKEENKQVHKPNPRPANDNQKDNQQKSHQKRDNNHQHKNLHKNQKNGNIDKGNKDNRNRYREPDYEFDAIIESEGVLDIMQDGYGFLRSSDYNYLSSPDDIYVSQSQIRLFGLKTGDTVLGHVRPPKEGEKYFPLIKVSKINGQNPNVVRDRVSFEHLTPLFPQEKFTLAEKQSTISTRIMDLFSPIGKGQRGMIVSQPKTGKTMLLKDVANAIAANHPEVYQMILLIDERPEEVTDMQRNVRGEVIASTFDKEAHEHVKIANIVLEKAKRLVECGHDVVILLDSITRLARAYNTVQPASGKILSGGVDANALHKPKRFFGAARNIENGGSLTIIATALTETGSKMDEVIFEEFKGTGNMELQLDRKISNRRIFPAIDLTSSSTRRDDILLDDNTIQRMWVMRKYLADMNPVEAMEFINERFKQTRNNEEFLISMNG</sequence>
<dbReference type="HAMAP" id="MF_01884">
    <property type="entry name" value="Rho"/>
    <property type="match status" value="1"/>
</dbReference>
<dbReference type="Gene3D" id="1.10.720.10">
    <property type="match status" value="1"/>
</dbReference>